<protein>
    <recommendedName>
        <fullName evidence="11">X8 domain-containing protein</fullName>
    </recommendedName>
</protein>
<comment type="caution">
    <text evidence="12">The sequence shown here is derived from an EMBL/GenBank/DDBJ whole genome shotgun (WGS) entry which is preliminary data.</text>
</comment>
<reference evidence="13 15" key="3">
    <citation type="submission" date="2017-11" db="EMBL/GenBank/DDBJ databases">
        <title>De-novo sequencing of pomegranate (Punica granatum L.) genome.</title>
        <authorList>
            <person name="Akparov Z."/>
            <person name="Amiraslanov A."/>
            <person name="Hajiyeva S."/>
            <person name="Abbasov M."/>
            <person name="Kaur K."/>
            <person name="Hamwieh A."/>
            <person name="Solovyev V."/>
            <person name="Salamov A."/>
            <person name="Braich B."/>
            <person name="Kosarev P."/>
            <person name="Mahmoud A."/>
            <person name="Hajiyev E."/>
            <person name="Babayeva S."/>
            <person name="Izzatullayeva V."/>
            <person name="Mammadov A."/>
            <person name="Mammadov A."/>
            <person name="Sharifova S."/>
            <person name="Ojaghi J."/>
            <person name="Eynullazada K."/>
            <person name="Bayramov B."/>
            <person name="Abdulazimova A."/>
            <person name="Shahmuradov I."/>
        </authorList>
    </citation>
    <scope>NUCLEOTIDE SEQUENCE [LARGE SCALE GENOMIC DNA]</scope>
    <source>
        <strain evidence="13">AG2017</strain>
        <strain evidence="15">cv. AG2017</strain>
        <tissue evidence="13">Leaf</tissue>
    </source>
</reference>
<feature type="domain" description="X8" evidence="11">
    <location>
        <begin position="21"/>
        <end position="105"/>
    </location>
</feature>
<evidence type="ECO:0000256" key="3">
    <source>
        <dbReference type="ARBA" id="ARBA00022622"/>
    </source>
</evidence>
<evidence type="ECO:0000256" key="7">
    <source>
        <dbReference type="ARBA" id="ARBA00023180"/>
    </source>
</evidence>
<dbReference type="Pfam" id="PF07983">
    <property type="entry name" value="X8"/>
    <property type="match status" value="1"/>
</dbReference>
<dbReference type="InterPro" id="IPR012946">
    <property type="entry name" value="X8"/>
</dbReference>
<keyword evidence="15" id="KW-1185">Reference proteome</keyword>
<sequence>MAFLAVAVLILAISGHSSAASWCVCKFGLSDTVLQKALDWACGNGADCNPIRQNGVCYQPDSVRTHCSYAVNSYFQKKGQTTGACDFGGAAAVSTTDPSANGCSYPSSATSSTGTGTPTTPATGTTTPPGTTTMAPPGTTTTAPPGTTTPITTTPTTSGTPSTTTTTTGTTPYGATPTGILGAGGTGVSPTGMNTDMSHGGLRLLGDNCFLAVSFLVFSSVVALMQQHLLY</sequence>
<dbReference type="GO" id="GO:0009506">
    <property type="term" value="C:plasmodesma"/>
    <property type="evidence" value="ECO:0007669"/>
    <property type="project" value="UniProtKB-ARBA"/>
</dbReference>
<keyword evidence="6" id="KW-1015">Disulfide bond</keyword>
<evidence type="ECO:0000259" key="11">
    <source>
        <dbReference type="SMART" id="SM00768"/>
    </source>
</evidence>
<dbReference type="PANTHER" id="PTHR31044">
    <property type="entry name" value="BETA-1,3 GLUCANASE"/>
    <property type="match status" value="1"/>
</dbReference>
<evidence type="ECO:0000313" key="15">
    <source>
        <dbReference type="Proteomes" id="UP000233551"/>
    </source>
</evidence>
<dbReference type="GeneID" id="116213719"/>
<keyword evidence="3" id="KW-0336">GPI-anchor</keyword>
<keyword evidence="7" id="KW-0325">Glycoprotein</keyword>
<evidence type="ECO:0000313" key="13">
    <source>
        <dbReference type="EMBL" id="PKI47747.1"/>
    </source>
</evidence>
<evidence type="ECO:0000313" key="14">
    <source>
        <dbReference type="Proteomes" id="UP000197138"/>
    </source>
</evidence>
<evidence type="ECO:0000313" key="12">
    <source>
        <dbReference type="EMBL" id="OWM65236.1"/>
    </source>
</evidence>
<organism evidence="12 14">
    <name type="scientific">Punica granatum</name>
    <name type="common">Pomegranate</name>
    <dbReference type="NCBI Taxonomy" id="22663"/>
    <lineage>
        <taxon>Eukaryota</taxon>
        <taxon>Viridiplantae</taxon>
        <taxon>Streptophyta</taxon>
        <taxon>Embryophyta</taxon>
        <taxon>Tracheophyta</taxon>
        <taxon>Spermatophyta</taxon>
        <taxon>Magnoliopsida</taxon>
        <taxon>eudicotyledons</taxon>
        <taxon>Gunneridae</taxon>
        <taxon>Pentapetalae</taxon>
        <taxon>rosids</taxon>
        <taxon>malvids</taxon>
        <taxon>Myrtales</taxon>
        <taxon>Lythraceae</taxon>
        <taxon>Punica</taxon>
    </lineage>
</organism>
<dbReference type="AlphaFoldDB" id="A0A218VXT8"/>
<dbReference type="PANTHER" id="PTHR31044:SF25">
    <property type="entry name" value="PLASMODESMATA CALLOSE-BINDING PROTEIN 3"/>
    <property type="match status" value="1"/>
</dbReference>
<feature type="signal peptide" evidence="10">
    <location>
        <begin position="1"/>
        <end position="19"/>
    </location>
</feature>
<keyword evidence="8" id="KW-0449">Lipoprotein</keyword>
<evidence type="ECO:0000256" key="6">
    <source>
        <dbReference type="ARBA" id="ARBA00023157"/>
    </source>
</evidence>
<dbReference type="GO" id="GO:0005886">
    <property type="term" value="C:plasma membrane"/>
    <property type="evidence" value="ECO:0007669"/>
    <property type="project" value="UniProtKB-SubCell"/>
</dbReference>
<evidence type="ECO:0000256" key="5">
    <source>
        <dbReference type="ARBA" id="ARBA00023136"/>
    </source>
</evidence>
<gene>
    <name evidence="12" type="ORF">CDL15_Pgr008826</name>
    <name evidence="13" type="ORF">CRG98_031880</name>
</gene>
<reference evidence="14" key="1">
    <citation type="journal article" date="2017" name="Plant J.">
        <title>The pomegranate (Punica granatum L.) genome and the genomics of punicalagin biosynthesis.</title>
        <authorList>
            <person name="Qin G."/>
            <person name="Xu C."/>
            <person name="Ming R."/>
            <person name="Tang H."/>
            <person name="Guyot R."/>
            <person name="Kramer E.M."/>
            <person name="Hu Y."/>
            <person name="Yi X."/>
            <person name="Qi Y."/>
            <person name="Xu X."/>
            <person name="Gao Z."/>
            <person name="Pan H."/>
            <person name="Jian J."/>
            <person name="Tian Y."/>
            <person name="Yue Z."/>
            <person name="Xu Y."/>
        </authorList>
    </citation>
    <scope>NUCLEOTIDE SEQUENCE [LARGE SCALE GENOMIC DNA]</scope>
    <source>
        <strain evidence="14">cv. Dabenzi</strain>
    </source>
</reference>
<proteinExistence type="predicted"/>
<evidence type="ECO:0000256" key="4">
    <source>
        <dbReference type="ARBA" id="ARBA00022729"/>
    </source>
</evidence>
<evidence type="ECO:0000256" key="8">
    <source>
        <dbReference type="ARBA" id="ARBA00023288"/>
    </source>
</evidence>
<dbReference type="SMART" id="SM00768">
    <property type="entry name" value="X8"/>
    <property type="match status" value="1"/>
</dbReference>
<dbReference type="GO" id="GO:0098552">
    <property type="term" value="C:side of membrane"/>
    <property type="evidence" value="ECO:0007669"/>
    <property type="project" value="UniProtKB-KW"/>
</dbReference>
<feature type="region of interest" description="Disordered" evidence="9">
    <location>
        <begin position="97"/>
        <end position="183"/>
    </location>
</feature>
<evidence type="ECO:0000256" key="9">
    <source>
        <dbReference type="SAM" id="MobiDB-lite"/>
    </source>
</evidence>
<dbReference type="EMBL" id="MTKT01005615">
    <property type="protein sequence ID" value="OWM65236.1"/>
    <property type="molecule type" value="Genomic_DNA"/>
</dbReference>
<dbReference type="OrthoDB" id="1930814at2759"/>
<dbReference type="EMBL" id="PGOL01002464">
    <property type="protein sequence ID" value="PKI47747.1"/>
    <property type="molecule type" value="Genomic_DNA"/>
</dbReference>
<name>A0A218VXT8_PUNGR</name>
<keyword evidence="5" id="KW-0472">Membrane</keyword>
<dbReference type="FunFam" id="1.20.58.1040:FF:000001">
    <property type="entry name" value="Glucan endo-1,3-beta-glucosidase 4"/>
    <property type="match status" value="1"/>
</dbReference>
<dbReference type="Proteomes" id="UP000233551">
    <property type="component" value="Unassembled WGS sequence"/>
</dbReference>
<evidence type="ECO:0000256" key="10">
    <source>
        <dbReference type="SAM" id="SignalP"/>
    </source>
</evidence>
<feature type="compositionally biased region" description="Low complexity" evidence="9">
    <location>
        <begin position="106"/>
        <end position="179"/>
    </location>
</feature>
<reference evidence="12" key="2">
    <citation type="submission" date="2017-06" db="EMBL/GenBank/DDBJ databases">
        <title>The pomegranate genome and the genomics of punicalagin biosynthesis.</title>
        <authorList>
            <person name="Xu C."/>
        </authorList>
    </citation>
    <scope>NUCLEOTIDE SEQUENCE [LARGE SCALE GENOMIC DNA]</scope>
    <source>
        <tissue evidence="12">Fresh leaf</tissue>
    </source>
</reference>
<dbReference type="Gene3D" id="1.20.58.1040">
    <property type="match status" value="1"/>
</dbReference>
<accession>A0A218VXT8</accession>
<dbReference type="InterPro" id="IPR044788">
    <property type="entry name" value="X8_dom_prot"/>
</dbReference>
<keyword evidence="4 10" id="KW-0732">Signal</keyword>
<evidence type="ECO:0000256" key="2">
    <source>
        <dbReference type="ARBA" id="ARBA00022475"/>
    </source>
</evidence>
<evidence type="ECO:0000256" key="1">
    <source>
        <dbReference type="ARBA" id="ARBA00004609"/>
    </source>
</evidence>
<keyword evidence="2" id="KW-1003">Cell membrane</keyword>
<dbReference type="STRING" id="22663.A0A218VXT8"/>
<comment type="subcellular location">
    <subcellularLocation>
        <location evidence="1">Cell membrane</location>
        <topology evidence="1">Lipid-anchor</topology>
        <topology evidence="1">GPI-anchor</topology>
    </subcellularLocation>
</comment>
<feature type="chain" id="PRO_5014071537" description="X8 domain-containing protein" evidence="10">
    <location>
        <begin position="20"/>
        <end position="231"/>
    </location>
</feature>
<dbReference type="Proteomes" id="UP000197138">
    <property type="component" value="Unassembled WGS sequence"/>
</dbReference>